<reference evidence="2 3" key="1">
    <citation type="journal article" date="2024" name="bioRxiv">
        <title>A reference genome for Trichogramma kaykai: A tiny desert-dwelling parasitoid wasp with competing sex-ratio distorters.</title>
        <authorList>
            <person name="Culotta J."/>
            <person name="Lindsey A.R."/>
        </authorList>
    </citation>
    <scope>NUCLEOTIDE SEQUENCE [LARGE SCALE GENOMIC DNA]</scope>
    <source>
        <strain evidence="2 3">KSX58</strain>
    </source>
</reference>
<dbReference type="PANTHER" id="PTHR10773">
    <property type="entry name" value="DNA-DIRECTED RNA POLYMERASES I, II, AND III SUBUNIT RPABC2"/>
    <property type="match status" value="1"/>
</dbReference>
<dbReference type="AlphaFoldDB" id="A0ABD2XEL4"/>
<evidence type="ECO:0000313" key="3">
    <source>
        <dbReference type="Proteomes" id="UP001627154"/>
    </source>
</evidence>
<dbReference type="PANTHER" id="PTHR10773:SF19">
    <property type="match status" value="1"/>
</dbReference>
<feature type="region of interest" description="Disordered" evidence="1">
    <location>
        <begin position="23"/>
        <end position="42"/>
    </location>
</feature>
<proteinExistence type="predicted"/>
<feature type="compositionally biased region" description="Low complexity" evidence="1">
    <location>
        <begin position="32"/>
        <end position="42"/>
    </location>
</feature>
<dbReference type="EMBL" id="JBJJXI010000029">
    <property type="protein sequence ID" value="KAL3403689.1"/>
    <property type="molecule type" value="Genomic_DNA"/>
</dbReference>
<accession>A0ABD2XEL4</accession>
<protein>
    <submittedName>
        <fullName evidence="2">Uncharacterized protein</fullName>
    </submittedName>
</protein>
<dbReference type="Proteomes" id="UP001627154">
    <property type="component" value="Unassembled WGS sequence"/>
</dbReference>
<organism evidence="2 3">
    <name type="scientific">Trichogramma kaykai</name>
    <dbReference type="NCBI Taxonomy" id="54128"/>
    <lineage>
        <taxon>Eukaryota</taxon>
        <taxon>Metazoa</taxon>
        <taxon>Ecdysozoa</taxon>
        <taxon>Arthropoda</taxon>
        <taxon>Hexapoda</taxon>
        <taxon>Insecta</taxon>
        <taxon>Pterygota</taxon>
        <taxon>Neoptera</taxon>
        <taxon>Endopterygota</taxon>
        <taxon>Hymenoptera</taxon>
        <taxon>Apocrita</taxon>
        <taxon>Proctotrupomorpha</taxon>
        <taxon>Chalcidoidea</taxon>
        <taxon>Trichogrammatidae</taxon>
        <taxon>Trichogramma</taxon>
    </lineage>
</organism>
<comment type="caution">
    <text evidence="2">The sequence shown here is derived from an EMBL/GenBank/DDBJ whole genome shotgun (WGS) entry which is preliminary data.</text>
</comment>
<name>A0ABD2XEL4_9HYME</name>
<evidence type="ECO:0000256" key="1">
    <source>
        <dbReference type="SAM" id="MobiDB-lite"/>
    </source>
</evidence>
<sequence>MISNIGEMTPYENLMQMLQNSHSAFNGNPLQSGDSDSGSMNGNDNEQIIPLLKCKRTRKRALTSNNLTIDQRAKKARNEGTSGIGRNNKVIEKRQIKEGCSNTCRFKCASKITFEDRKKAFSTFWELADRTKQWLCIIEWTNVQKYEDYDSEDYKVMNKKAFKHTYALPSKNKNVKVCKKMFLDTLGISHQWVVTASKKWAESQSTGKINECAIGKHRNRTNQIPEQLKNLARDHITSFPVMESHNCLENTQRKYLENGLSIATMYRLFVEERRRALDICYIHEQMYRAIFVKEYNYGFLNPNEDRCDKCGAFLNKSASKKTKNEEDYKIHLKNDEES</sequence>
<gene>
    <name evidence="2" type="ORF">TKK_003622</name>
</gene>
<keyword evidence="3" id="KW-1185">Reference proteome</keyword>
<evidence type="ECO:0000313" key="2">
    <source>
        <dbReference type="EMBL" id="KAL3403689.1"/>
    </source>
</evidence>